<name>A0A2A7MFG4_9CLOT</name>
<dbReference type="InterPro" id="IPR011006">
    <property type="entry name" value="CheY-like_superfamily"/>
</dbReference>
<dbReference type="STRING" id="137838.GCA_001458595_01822"/>
<evidence type="ECO:0000256" key="3">
    <source>
        <dbReference type="PROSITE-ProRule" id="PRU00169"/>
    </source>
</evidence>
<proteinExistence type="predicted"/>
<dbReference type="InterPro" id="IPR001789">
    <property type="entry name" value="Sig_transdc_resp-reg_receiver"/>
</dbReference>
<evidence type="ECO:0000313" key="8">
    <source>
        <dbReference type="Proteomes" id="UP000220840"/>
    </source>
</evidence>
<protein>
    <recommendedName>
        <fullName evidence="1">Stage 0 sporulation protein A homolog</fullName>
    </recommendedName>
</protein>
<evidence type="ECO:0000256" key="1">
    <source>
        <dbReference type="ARBA" id="ARBA00018672"/>
    </source>
</evidence>
<dbReference type="EMBL" id="PDCJ01000001">
    <property type="protein sequence ID" value="PEG30494.1"/>
    <property type="molecule type" value="Genomic_DNA"/>
</dbReference>
<dbReference type="InterPro" id="IPR037522">
    <property type="entry name" value="HD_GYP_dom"/>
</dbReference>
<dbReference type="AlphaFoldDB" id="A0A2A7MFG4"/>
<evidence type="ECO:0000259" key="6">
    <source>
        <dbReference type="PROSITE" id="PS51832"/>
    </source>
</evidence>
<evidence type="ECO:0000256" key="4">
    <source>
        <dbReference type="SAM" id="Coils"/>
    </source>
</evidence>
<evidence type="ECO:0000256" key="2">
    <source>
        <dbReference type="ARBA" id="ARBA00024867"/>
    </source>
</evidence>
<dbReference type="PANTHER" id="PTHR45228:SF5">
    <property type="entry name" value="CYCLIC DI-GMP PHOSPHODIESTERASE VC_1348-RELATED"/>
    <property type="match status" value="1"/>
</dbReference>
<dbReference type="SMART" id="SM00448">
    <property type="entry name" value="REC"/>
    <property type="match status" value="1"/>
</dbReference>
<dbReference type="PROSITE" id="PS51832">
    <property type="entry name" value="HD_GYP"/>
    <property type="match status" value="1"/>
</dbReference>
<dbReference type="Pfam" id="PF13487">
    <property type="entry name" value="HD_5"/>
    <property type="match status" value="1"/>
</dbReference>
<feature type="coiled-coil region" evidence="4">
    <location>
        <begin position="113"/>
        <end position="144"/>
    </location>
</feature>
<dbReference type="Gene3D" id="1.10.3210.10">
    <property type="entry name" value="Hypothetical protein af1432"/>
    <property type="match status" value="1"/>
</dbReference>
<dbReference type="Proteomes" id="UP000220840">
    <property type="component" value="Unassembled WGS sequence"/>
</dbReference>
<dbReference type="PROSITE" id="PS50110">
    <property type="entry name" value="RESPONSE_REGULATORY"/>
    <property type="match status" value="1"/>
</dbReference>
<dbReference type="Gene3D" id="3.40.50.2300">
    <property type="match status" value="1"/>
</dbReference>
<keyword evidence="4" id="KW-0175">Coiled coil</keyword>
<dbReference type="CDD" id="cd00077">
    <property type="entry name" value="HDc"/>
    <property type="match status" value="1"/>
</dbReference>
<dbReference type="SMART" id="SM00471">
    <property type="entry name" value="HDc"/>
    <property type="match status" value="1"/>
</dbReference>
<dbReference type="GO" id="GO:0000160">
    <property type="term" value="P:phosphorelay signal transduction system"/>
    <property type="evidence" value="ECO:0007669"/>
    <property type="project" value="InterPro"/>
</dbReference>
<dbReference type="Pfam" id="PF00072">
    <property type="entry name" value="Response_reg"/>
    <property type="match status" value="1"/>
</dbReference>
<dbReference type="RefSeq" id="WP_058294668.1">
    <property type="nucleotide sequence ID" value="NZ_CAMRXB010000047.1"/>
</dbReference>
<dbReference type="OrthoDB" id="9804747at2"/>
<comment type="function">
    <text evidence="2">May play the central regulatory role in sporulation. It may be an element of the effector pathway responsible for the activation of sporulation genes in response to nutritional stress. Spo0A may act in concert with spo0H (a sigma factor) to control the expression of some genes that are critical to the sporulation process.</text>
</comment>
<dbReference type="SUPFAM" id="SSF109604">
    <property type="entry name" value="HD-domain/PDEase-like"/>
    <property type="match status" value="1"/>
</dbReference>
<feature type="domain" description="HD-GYP" evidence="6">
    <location>
        <begin position="138"/>
        <end position="348"/>
    </location>
</feature>
<reference evidence="7 8" key="1">
    <citation type="submission" date="2017-10" db="EMBL/GenBank/DDBJ databases">
        <title>Effective Description of Clostridium neonatale sp. nov. linked to necrotizing enterocolitis in neonates and a clarification of species assignable to the genus Clostridium (Prazmowski 1880) emend. Lawson and Rainey 2016.</title>
        <authorList>
            <person name="Bernard K."/>
            <person name="Burdz T."/>
            <person name="Wiebe D."/>
            <person name="Balcewich B."/>
            <person name="Alfa M."/>
            <person name="Bernier A.-M."/>
        </authorList>
    </citation>
    <scope>NUCLEOTIDE SEQUENCE [LARGE SCALE GENOMIC DNA]</scope>
    <source>
        <strain evidence="7 8">LCDC99A005</strain>
    </source>
</reference>
<comment type="caution">
    <text evidence="7">The sequence shown here is derived from an EMBL/GenBank/DDBJ whole genome shotgun (WGS) entry which is preliminary data.</text>
</comment>
<feature type="modified residue" description="4-aspartylphosphate" evidence="3">
    <location>
        <position position="51"/>
    </location>
</feature>
<dbReference type="InterPro" id="IPR003607">
    <property type="entry name" value="HD/PDEase_dom"/>
</dbReference>
<gene>
    <name evidence="7" type="ORF">CQ394_01865</name>
</gene>
<dbReference type="InterPro" id="IPR052020">
    <property type="entry name" value="Cyclic_di-GMP/3'3'-cGAMP_PDE"/>
</dbReference>
<organism evidence="7 8">
    <name type="scientific">Clostridium neonatale</name>
    <dbReference type="NCBI Taxonomy" id="137838"/>
    <lineage>
        <taxon>Bacteria</taxon>
        <taxon>Bacillati</taxon>
        <taxon>Bacillota</taxon>
        <taxon>Clostridia</taxon>
        <taxon>Eubacteriales</taxon>
        <taxon>Clostridiaceae</taxon>
        <taxon>Clostridium</taxon>
    </lineage>
</organism>
<keyword evidence="3" id="KW-0597">Phosphoprotein</keyword>
<sequence length="349" mass="39401">MKHILVVDDDITNLKFVEQSLKPHFKVTLLTSAVQTMKFLLTHTPDLILLDINMPRVDGFEVFCTIKSIDKFKNVPVIFLTVQNDVKSELKALKLGAVDFIFKPFIPEIMISRINTQLELASYRNELESLVSEKTATIENLQDTMVIGLAELVECRDGETGGHINRTAKYLQILVEAVCMNKLYTDILTDEYINNMIRSAPLHDIGKIGISDNILLKNGTFDDNEREYMKQHTILGGRALQKLIDATDGESFLYIAKDMALSHHEKWNGTGYPYGLSGTNIPLSARIMAIADVYDALTSKRPYKQALSHSKATEIIIESSGTHFDPNIVGVFKSIHPKFEQVYKIYTQE</sequence>
<feature type="domain" description="Response regulatory" evidence="5">
    <location>
        <begin position="3"/>
        <end position="118"/>
    </location>
</feature>
<dbReference type="SUPFAM" id="SSF52172">
    <property type="entry name" value="CheY-like"/>
    <property type="match status" value="1"/>
</dbReference>
<evidence type="ECO:0000259" key="5">
    <source>
        <dbReference type="PROSITE" id="PS50110"/>
    </source>
</evidence>
<keyword evidence="8" id="KW-1185">Reference proteome</keyword>
<accession>A0A2A7MFG4</accession>
<evidence type="ECO:0000313" key="7">
    <source>
        <dbReference type="EMBL" id="PEG30494.1"/>
    </source>
</evidence>
<dbReference type="PANTHER" id="PTHR45228">
    <property type="entry name" value="CYCLIC DI-GMP PHOSPHODIESTERASE TM_0186-RELATED"/>
    <property type="match status" value="1"/>
</dbReference>